<dbReference type="SUPFAM" id="SSF56634">
    <property type="entry name" value="Heme-dependent catalase-like"/>
    <property type="match status" value="1"/>
</dbReference>
<evidence type="ECO:0000313" key="8">
    <source>
        <dbReference type="Proteomes" id="UP000515135"/>
    </source>
</evidence>
<dbReference type="SMART" id="SM00308">
    <property type="entry name" value="LH2"/>
    <property type="match status" value="1"/>
</dbReference>
<dbReference type="InterPro" id="IPR036226">
    <property type="entry name" value="LipOase_C_sf"/>
</dbReference>
<evidence type="ECO:0000256" key="2">
    <source>
        <dbReference type="ARBA" id="ARBA00022964"/>
    </source>
</evidence>
<dbReference type="PROSITE" id="PS51393">
    <property type="entry name" value="LIPOXYGENASE_3"/>
    <property type="match status" value="1"/>
</dbReference>
<dbReference type="PRINTS" id="PR00087">
    <property type="entry name" value="LIPOXYGENASE"/>
</dbReference>
<evidence type="ECO:0000259" key="7">
    <source>
        <dbReference type="PROSITE" id="PS51393"/>
    </source>
</evidence>
<evidence type="ECO:0000259" key="6">
    <source>
        <dbReference type="PROSITE" id="PS50095"/>
    </source>
</evidence>
<dbReference type="PANTHER" id="PTHR11771">
    <property type="entry name" value="LIPOXYGENASE"/>
    <property type="match status" value="1"/>
</dbReference>
<sequence length="1141" mass="131305">MRDCTDDMIKINMTTQWECEKAGQNWTNHAFALYKQKMGDGVFKEKFEELFQVPSLEGFAAKSKVENQITKMKLLAFFGSLRKSHAHGVGGVGTARIVSDPGFPDHEFFKPGRAFPVRIYHSNAIMADDASADRRGAFLKFSDEDIESPLDMELVTGSVDTCWDIPTLTGFMKAQRTNPALKDFCFEHPIIYYGLVDSLRRAPDSYTDLRYYGHHVFHFRAKDAKERFVKFRLVPADGHPESGLLDFDDQRIVWRRERLPDEFRPQTYLRTEFAERLKKKPINYTLQLQLHEWEENDPYEIFNPVRVWDPDTHPWIDLAHVQITTLLPQDITERMIFNLGTQPESLGLVEPKSIYDHSSVPYLKAKVNPFMSKLQPINPPNPEPPVQLDRHKYTLEIHTGRTKGSGTDSTITVILVGAWARTHPIKLDQAFMNNFEAGNVDILDIEAVDVGEIQAMTLSTDSRGVKSDWYVDSIFVVDRQRGRRQEFPVYRWITDRSDPITLRSGNGTSVCPSVCLCVCVCVFFVCLCVDRQRGRRQEFPVYRWITDRSDPITLRSGNASLMSHDSPVLKGLRELELEKRRERYQWAHDEKGFPAHLAVKTLNDLPRDNRVTQSLKGRDLRNANKNGIPLRVKFNSAFRRWEKFDDCENLCKVALGEENVREFATDIWRTDFEFGRQILNECHPSTITRCKMIPPNFPVQDETLRPQLERGMNLKQEATSGRLYLMDCSLLDGLSLRKPDHQDDENEFHPTAPMALFYVNGKKEFVPIAIQLYPQVGRLMPSGRLMWDDKPGPENPIWTPMDSDFDWILAKMYLRSADAQIHQLVSNCLTQLVMEPFAVSTYRNLSAAHPVYKLLVPHVRKVFAHSLVLKEHVIGEGSILDDISPYDADGRKDLIRRYYANFKFKMLNFPAMLAEKGLDDKEALPGYYYRDDGLLLWEAISRYTGDILKLFYDDTVALRDDLEVQNWIRDVKQQGLQWEDESDKGLPDGVRTIRELADIVTSVIFTCSVHYAGHNAAQQDVYSLVPNAPMNMRRAPPKRKPRKGETEMEDIMDALPDRQASCKQLNMAIALSNLGIDEEEDGGCLGHFSDRYFTEDRAQGILGEFQQNLQQIAETIRRRNEALDVPYTHLLPEKVPKAFRV</sequence>
<comment type="caution">
    <text evidence="5">Lacks conserved residue(s) required for the propagation of feature annotation.</text>
</comment>
<evidence type="ECO:0000313" key="9">
    <source>
        <dbReference type="RefSeq" id="XP_019646833.1"/>
    </source>
</evidence>
<dbReference type="InterPro" id="IPR000907">
    <property type="entry name" value="LipOase"/>
</dbReference>
<keyword evidence="4" id="KW-0443">Lipid metabolism</keyword>
<keyword evidence="3" id="KW-0560">Oxidoreductase</keyword>
<dbReference type="InterPro" id="IPR013819">
    <property type="entry name" value="LipOase_C"/>
</dbReference>
<dbReference type="InterPro" id="IPR020835">
    <property type="entry name" value="Catalase_sf"/>
</dbReference>
<dbReference type="GO" id="GO:0046872">
    <property type="term" value="F:metal ion binding"/>
    <property type="evidence" value="ECO:0007669"/>
    <property type="project" value="UniProtKB-KW"/>
</dbReference>
<dbReference type="InterPro" id="IPR036392">
    <property type="entry name" value="PLAT/LH2_dom_sf"/>
</dbReference>
<dbReference type="Gene3D" id="1.20.245.10">
    <property type="entry name" value="Lipoxygenase-1, Domain 5"/>
    <property type="match status" value="1"/>
</dbReference>
<gene>
    <name evidence="9" type="primary">LOC109487288</name>
</gene>
<evidence type="ECO:0000256" key="3">
    <source>
        <dbReference type="ARBA" id="ARBA00023002"/>
    </source>
</evidence>
<dbReference type="PROSITE" id="PS00081">
    <property type="entry name" value="LIPOXYGENASE_2"/>
    <property type="match status" value="1"/>
</dbReference>
<dbReference type="Pfam" id="PF01477">
    <property type="entry name" value="PLAT"/>
    <property type="match status" value="1"/>
</dbReference>
<keyword evidence="8" id="KW-1185">Reference proteome</keyword>
<dbReference type="SUPFAM" id="SSF48484">
    <property type="entry name" value="Lipoxigenase"/>
    <property type="match status" value="1"/>
</dbReference>
<dbReference type="RefSeq" id="XP_019646833.1">
    <property type="nucleotide sequence ID" value="XM_019791274.1"/>
</dbReference>
<dbReference type="Gene3D" id="3.10.450.60">
    <property type="match status" value="1"/>
</dbReference>
<dbReference type="OrthoDB" id="6051199at2759"/>
<dbReference type="GO" id="GO:0016702">
    <property type="term" value="F:oxidoreductase activity, acting on single donors with incorporation of molecular oxygen, incorporation of two atoms of oxygen"/>
    <property type="evidence" value="ECO:0007669"/>
    <property type="project" value="InterPro"/>
</dbReference>
<dbReference type="InterPro" id="IPR001024">
    <property type="entry name" value="PLAT/LH2_dom"/>
</dbReference>
<reference evidence="9" key="1">
    <citation type="submission" date="2025-08" db="UniProtKB">
        <authorList>
            <consortium name="RefSeq"/>
        </authorList>
    </citation>
    <scope>IDENTIFICATION</scope>
    <source>
        <tissue evidence="9">Gonad</tissue>
    </source>
</reference>
<dbReference type="PROSITE" id="PS50095">
    <property type="entry name" value="PLAT"/>
    <property type="match status" value="1"/>
</dbReference>
<evidence type="ECO:0000256" key="5">
    <source>
        <dbReference type="PROSITE-ProRule" id="PRU00152"/>
    </source>
</evidence>
<dbReference type="Gene3D" id="2.40.180.10">
    <property type="entry name" value="Catalase core domain"/>
    <property type="match status" value="1"/>
</dbReference>
<evidence type="ECO:0000256" key="4">
    <source>
        <dbReference type="ARBA" id="ARBA00023098"/>
    </source>
</evidence>
<dbReference type="Proteomes" id="UP000515135">
    <property type="component" value="Unplaced"/>
</dbReference>
<dbReference type="Pfam" id="PF00305">
    <property type="entry name" value="Lipoxygenase"/>
    <property type="match status" value="1"/>
</dbReference>
<dbReference type="GO" id="GO:0020037">
    <property type="term" value="F:heme binding"/>
    <property type="evidence" value="ECO:0007669"/>
    <property type="project" value="InterPro"/>
</dbReference>
<dbReference type="AlphaFoldDB" id="A0A6P5AB40"/>
<proteinExistence type="predicted"/>
<feature type="domain" description="Lipoxygenase" evidence="7">
    <location>
        <begin position="559"/>
        <end position="1141"/>
    </location>
</feature>
<feature type="domain" description="PLAT" evidence="6">
    <location>
        <begin position="391"/>
        <end position="507"/>
    </location>
</feature>
<organism evidence="8 9">
    <name type="scientific">Branchiostoma belcheri</name>
    <name type="common">Amphioxus</name>
    <dbReference type="NCBI Taxonomy" id="7741"/>
    <lineage>
        <taxon>Eukaryota</taxon>
        <taxon>Metazoa</taxon>
        <taxon>Chordata</taxon>
        <taxon>Cephalochordata</taxon>
        <taxon>Leptocardii</taxon>
        <taxon>Amphioxiformes</taxon>
        <taxon>Branchiostomatidae</taxon>
        <taxon>Branchiostoma</taxon>
    </lineage>
</organism>
<keyword evidence="1" id="KW-0479">Metal-binding</keyword>
<accession>A0A6P5AB40</accession>
<keyword evidence="2" id="KW-0223">Dioxygenase</keyword>
<dbReference type="InterPro" id="IPR020834">
    <property type="entry name" value="LipOase_CS"/>
</dbReference>
<evidence type="ECO:0000256" key="1">
    <source>
        <dbReference type="ARBA" id="ARBA00022723"/>
    </source>
</evidence>
<dbReference type="KEGG" id="bbel:109487288"/>
<dbReference type="GO" id="GO:0034440">
    <property type="term" value="P:lipid oxidation"/>
    <property type="evidence" value="ECO:0007669"/>
    <property type="project" value="InterPro"/>
</dbReference>
<protein>
    <submittedName>
        <fullName evidence="9">Allene oxide synthase-lipoxygenase protein-like</fullName>
    </submittedName>
</protein>
<dbReference type="GeneID" id="109487288"/>
<name>A0A6P5AB40_BRABE</name>
<dbReference type="SUPFAM" id="SSF49723">
    <property type="entry name" value="Lipase/lipooxygenase domain (PLAT/LH2 domain)"/>
    <property type="match status" value="1"/>
</dbReference>